<keyword evidence="3" id="KW-1185">Reference proteome</keyword>
<dbReference type="EMBL" id="JARBHB010000004">
    <property type="protein sequence ID" value="KAJ8885969.1"/>
    <property type="molecule type" value="Genomic_DNA"/>
</dbReference>
<gene>
    <name evidence="2" type="ORF">PR048_012175</name>
</gene>
<reference evidence="2 3" key="1">
    <citation type="submission" date="2023-02" db="EMBL/GenBank/DDBJ databases">
        <title>LHISI_Scaffold_Assembly.</title>
        <authorList>
            <person name="Stuart O.P."/>
            <person name="Cleave R."/>
            <person name="Magrath M.J.L."/>
            <person name="Mikheyev A.S."/>
        </authorList>
    </citation>
    <scope>NUCLEOTIDE SEQUENCE [LARGE SCALE GENOMIC DNA]</scope>
    <source>
        <strain evidence="2">Daus_M_001</strain>
        <tissue evidence="2">Leg muscle</tissue>
    </source>
</reference>
<comment type="caution">
    <text evidence="2">The sequence shown here is derived from an EMBL/GenBank/DDBJ whole genome shotgun (WGS) entry which is preliminary data.</text>
</comment>
<feature type="compositionally biased region" description="Polar residues" evidence="1">
    <location>
        <begin position="465"/>
        <end position="474"/>
    </location>
</feature>
<name>A0ABQ9HPA3_9NEOP</name>
<feature type="compositionally biased region" description="Basic and acidic residues" evidence="1">
    <location>
        <begin position="504"/>
        <end position="514"/>
    </location>
</feature>
<evidence type="ECO:0000256" key="1">
    <source>
        <dbReference type="SAM" id="MobiDB-lite"/>
    </source>
</evidence>
<dbReference type="Proteomes" id="UP001159363">
    <property type="component" value="Chromosome X"/>
</dbReference>
<sequence length="514" mass="57270">MISPPASAFNTLRSASLFRRSCYICLCINTRHCPTDPTHTRQTIQPIIRGAVVAERSACSPPTKANRFQCLTGSLPGFRMWESRRTMSLVGWFSRGSPVSPPLHYGAAPYSPQSPSCALRTSLLRAPKISHPRPGSSFAVDRPIMNAAKYRVVPGEVWTNRMMVFNLNMQSEVPHGAERAVRLETYFVTLPRRVSLTQAAVTERLYCLFPTEANRVRFQAGLLPDFRMWESFRTMTVVDGFSRGSPVSPHPCIPVLLHYPLISPSSALKTSLPAEIRDFNDQQARLYSLMYKYADINCTLVVYCQRGRRRLSRCSPGGVKHHVDQSYLRCLFNGCCPSVTPHLTVRDGLLYPCKSAFGAESSRACLINSDPIAKVLAERRKHCTPVQSVALSGDGALLARISVAPIAHALLRLKRGKKSPDWNGCEEFSKPTLHAVSQDRTTYLRAQWRGKVKLSTNQLALNSAENQNTGNSLETGEGWPVRTRQREGNTGVIDLGTRKVIPSAEERRSGNWEN</sequence>
<feature type="region of interest" description="Disordered" evidence="1">
    <location>
        <begin position="465"/>
        <end position="514"/>
    </location>
</feature>
<proteinExistence type="predicted"/>
<protein>
    <submittedName>
        <fullName evidence="2">Uncharacterized protein</fullName>
    </submittedName>
</protein>
<organism evidence="2 3">
    <name type="scientific">Dryococelus australis</name>
    <dbReference type="NCBI Taxonomy" id="614101"/>
    <lineage>
        <taxon>Eukaryota</taxon>
        <taxon>Metazoa</taxon>
        <taxon>Ecdysozoa</taxon>
        <taxon>Arthropoda</taxon>
        <taxon>Hexapoda</taxon>
        <taxon>Insecta</taxon>
        <taxon>Pterygota</taxon>
        <taxon>Neoptera</taxon>
        <taxon>Polyneoptera</taxon>
        <taxon>Phasmatodea</taxon>
        <taxon>Verophasmatodea</taxon>
        <taxon>Anareolatae</taxon>
        <taxon>Phasmatidae</taxon>
        <taxon>Eurycanthinae</taxon>
        <taxon>Dryococelus</taxon>
    </lineage>
</organism>
<evidence type="ECO:0000313" key="2">
    <source>
        <dbReference type="EMBL" id="KAJ8885969.1"/>
    </source>
</evidence>
<evidence type="ECO:0000313" key="3">
    <source>
        <dbReference type="Proteomes" id="UP001159363"/>
    </source>
</evidence>
<accession>A0ABQ9HPA3</accession>